<dbReference type="EMBL" id="UINC01003550">
    <property type="protein sequence ID" value="SVA07304.1"/>
    <property type="molecule type" value="Genomic_DNA"/>
</dbReference>
<dbReference type="GO" id="GO:0009234">
    <property type="term" value="P:menaquinone biosynthetic process"/>
    <property type="evidence" value="ECO:0007669"/>
    <property type="project" value="TreeGrafter"/>
</dbReference>
<dbReference type="Gene3D" id="3.90.226.10">
    <property type="entry name" value="2-enoyl-CoA Hydratase, Chain A, domain 1"/>
    <property type="match status" value="1"/>
</dbReference>
<evidence type="ECO:0008006" key="2">
    <source>
        <dbReference type="Google" id="ProtNLM"/>
    </source>
</evidence>
<gene>
    <name evidence="1" type="ORF">METZ01_LOCUS60158</name>
</gene>
<dbReference type="PANTHER" id="PTHR43113">
    <property type="entry name" value="NUCLEOSIDE-DIPHOSPHATE-SUGAR EPIMERASE"/>
    <property type="match status" value="1"/>
</dbReference>
<dbReference type="InterPro" id="IPR001753">
    <property type="entry name" value="Enoyl-CoA_hydra/iso"/>
</dbReference>
<proteinExistence type="predicted"/>
<dbReference type="GO" id="GO:0008935">
    <property type="term" value="F:1,4-dihydroxy-2-naphthoyl-CoA synthase activity"/>
    <property type="evidence" value="ECO:0007669"/>
    <property type="project" value="TreeGrafter"/>
</dbReference>
<sequence length="267" mass="29503">MKFVDILYTKSDGIARITINRPEVYNAIRGLTTDEMSEALVNASTDPDIRVAVIAGTGSNAFCSGRDQSEDPTTTEYSGSSELSVNELIRTMPQLVIAMVDGFAIGSGNILAYMCDFTIASERSTFGQTGPRVGSPATGWEIGYLANVVGQKRAREIWMLSQQYSAQKALEMGLVNSVVHHDKLEKEVERYCSLIKNNSPVILQLEKLTFNEIGDYSKGKESPAAQFIPDYNQSDEATERRLAFLERRPINPSKNLSYVKISPNDRA</sequence>
<evidence type="ECO:0000313" key="1">
    <source>
        <dbReference type="EMBL" id="SVA07304.1"/>
    </source>
</evidence>
<dbReference type="SUPFAM" id="SSF52096">
    <property type="entry name" value="ClpP/crotonase"/>
    <property type="match status" value="1"/>
</dbReference>
<reference evidence="1" key="1">
    <citation type="submission" date="2018-05" db="EMBL/GenBank/DDBJ databases">
        <authorList>
            <person name="Lanie J.A."/>
            <person name="Ng W.-L."/>
            <person name="Kazmierczak K.M."/>
            <person name="Andrzejewski T.M."/>
            <person name="Davidsen T.M."/>
            <person name="Wayne K.J."/>
            <person name="Tettelin H."/>
            <person name="Glass J.I."/>
            <person name="Rusch D."/>
            <person name="Podicherti R."/>
            <person name="Tsui H.-C.T."/>
            <person name="Winkler M.E."/>
        </authorList>
    </citation>
    <scope>NUCLEOTIDE SEQUENCE</scope>
</reference>
<accession>A0A381SV79</accession>
<dbReference type="Pfam" id="PF00378">
    <property type="entry name" value="ECH_1"/>
    <property type="match status" value="1"/>
</dbReference>
<dbReference type="PANTHER" id="PTHR43113:SF1">
    <property type="entry name" value="1,4-DIHYDROXY-2-NAPHTHOYL-COA SYNTHASE, PEROXISOMAL"/>
    <property type="match status" value="1"/>
</dbReference>
<organism evidence="1">
    <name type="scientific">marine metagenome</name>
    <dbReference type="NCBI Taxonomy" id="408172"/>
    <lineage>
        <taxon>unclassified sequences</taxon>
        <taxon>metagenomes</taxon>
        <taxon>ecological metagenomes</taxon>
    </lineage>
</organism>
<dbReference type="InterPro" id="IPR029045">
    <property type="entry name" value="ClpP/crotonase-like_dom_sf"/>
</dbReference>
<protein>
    <recommendedName>
        <fullName evidence="2">1,4-dihydroxy-2-naphthoyl-CoA synthase</fullName>
    </recommendedName>
</protein>
<name>A0A381SV79_9ZZZZ</name>
<dbReference type="GO" id="GO:0005829">
    <property type="term" value="C:cytosol"/>
    <property type="evidence" value="ECO:0007669"/>
    <property type="project" value="TreeGrafter"/>
</dbReference>
<dbReference type="CDD" id="cd06558">
    <property type="entry name" value="crotonase-like"/>
    <property type="match status" value="1"/>
</dbReference>
<dbReference type="AlphaFoldDB" id="A0A381SV79"/>